<dbReference type="InterPro" id="IPR021315">
    <property type="entry name" value="Gap/Sap"/>
</dbReference>
<keyword evidence="2" id="KW-0472">Membrane</keyword>
<evidence type="ECO:0000313" key="4">
    <source>
        <dbReference type="Proteomes" id="UP000502331"/>
    </source>
</evidence>
<keyword evidence="2" id="KW-1133">Transmembrane helix</keyword>
<reference evidence="3 4" key="1">
    <citation type="submission" date="2018-09" db="EMBL/GenBank/DDBJ databases">
        <title>Glutamicibacter mishrai S5-52T (LMG 29155T = KCTC 39846T).</title>
        <authorList>
            <person name="Das S.K."/>
        </authorList>
    </citation>
    <scope>NUCLEOTIDE SEQUENCE [LARGE SCALE GENOMIC DNA]</scope>
    <source>
        <strain evidence="3 4">S5-52</strain>
    </source>
</reference>
<evidence type="ECO:0000256" key="2">
    <source>
        <dbReference type="SAM" id="Phobius"/>
    </source>
</evidence>
<feature type="transmembrane region" description="Helical" evidence="2">
    <location>
        <begin position="84"/>
        <end position="106"/>
    </location>
</feature>
<evidence type="ECO:0000313" key="3">
    <source>
        <dbReference type="EMBL" id="QIV88765.1"/>
    </source>
</evidence>
<feature type="transmembrane region" description="Helical" evidence="2">
    <location>
        <begin position="229"/>
        <end position="250"/>
    </location>
</feature>
<feature type="transmembrane region" description="Helical" evidence="2">
    <location>
        <begin position="118"/>
        <end position="137"/>
    </location>
</feature>
<accession>A0A6H0SQY6</accession>
<organism evidence="3 4">
    <name type="scientific">Glutamicibacter mishrai</name>
    <dbReference type="NCBI Taxonomy" id="1775880"/>
    <lineage>
        <taxon>Bacteria</taxon>
        <taxon>Bacillati</taxon>
        <taxon>Actinomycetota</taxon>
        <taxon>Actinomycetes</taxon>
        <taxon>Micrococcales</taxon>
        <taxon>Micrococcaceae</taxon>
        <taxon>Glutamicibacter</taxon>
    </lineage>
</organism>
<dbReference type="AlphaFoldDB" id="A0A6H0SQY6"/>
<feature type="region of interest" description="Disordered" evidence="1">
    <location>
        <begin position="154"/>
        <end position="177"/>
    </location>
</feature>
<gene>
    <name evidence="3" type="ORF">D3791_11845</name>
</gene>
<dbReference type="Pfam" id="PF11139">
    <property type="entry name" value="SfLAP"/>
    <property type="match status" value="1"/>
</dbReference>
<keyword evidence="2" id="KW-0812">Transmembrane</keyword>
<feature type="transmembrane region" description="Helical" evidence="2">
    <location>
        <begin position="195"/>
        <end position="217"/>
    </location>
</feature>
<protein>
    <recommendedName>
        <fullName evidence="5">GAP family protein</fullName>
    </recommendedName>
</protein>
<dbReference type="Proteomes" id="UP000502331">
    <property type="component" value="Chromosome"/>
</dbReference>
<feature type="transmembrane region" description="Helical" evidence="2">
    <location>
        <begin position="271"/>
        <end position="291"/>
    </location>
</feature>
<sequence>MKFMLPASPTPCPPGIPLKEEKVQTTGRYRIAARHGRVETMDIITSNPELSLVILALIDSTSIGTLVIPLWLLLRGRREAIGKVLAYLMVIAGFYWVIGVLLRSGLLLIDPSIFEHRFFRLAGMAIGALMIIWALSYRTDAQKAASARKKAAAHSGGVHSRGGSAAHAPEATEATDQVPKRLRGRLGTALDTRTGLVALALVAGLLELPTMLPYLAAVGVMQGAGWGTSVQLLALIGYCLVMIVPALALVGARALAGPRIEAWMQKLGAKAAVYAQETLGWVVGIAGYLLIRASLSGQDLHSLFG</sequence>
<name>A0A6H0SQY6_9MICC</name>
<evidence type="ECO:0000256" key="1">
    <source>
        <dbReference type="SAM" id="MobiDB-lite"/>
    </source>
</evidence>
<dbReference type="EMBL" id="CP032549">
    <property type="protein sequence ID" value="QIV88765.1"/>
    <property type="molecule type" value="Genomic_DNA"/>
</dbReference>
<feature type="transmembrane region" description="Helical" evidence="2">
    <location>
        <begin position="50"/>
        <end position="72"/>
    </location>
</feature>
<keyword evidence="4" id="KW-1185">Reference proteome</keyword>
<proteinExistence type="predicted"/>
<evidence type="ECO:0008006" key="5">
    <source>
        <dbReference type="Google" id="ProtNLM"/>
    </source>
</evidence>